<comment type="caution">
    <text evidence="1">The sequence shown here is derived from an EMBL/GenBank/DDBJ whole genome shotgun (WGS) entry which is preliminary data.</text>
</comment>
<dbReference type="EMBL" id="SJPS01000002">
    <property type="protein sequence ID" value="TWU28104.1"/>
    <property type="molecule type" value="Genomic_DNA"/>
</dbReference>
<gene>
    <name evidence="1" type="ORF">Pla144_13910</name>
</gene>
<name>A0A5C6CWK8_9BACT</name>
<proteinExistence type="predicted"/>
<organism evidence="1 2">
    <name type="scientific">Bythopirellula polymerisocia</name>
    <dbReference type="NCBI Taxonomy" id="2528003"/>
    <lineage>
        <taxon>Bacteria</taxon>
        <taxon>Pseudomonadati</taxon>
        <taxon>Planctomycetota</taxon>
        <taxon>Planctomycetia</taxon>
        <taxon>Pirellulales</taxon>
        <taxon>Lacipirellulaceae</taxon>
        <taxon>Bythopirellula</taxon>
    </lineage>
</organism>
<protein>
    <submittedName>
        <fullName evidence="1">Uncharacterized protein</fullName>
    </submittedName>
</protein>
<dbReference type="AlphaFoldDB" id="A0A5C6CWK8"/>
<evidence type="ECO:0000313" key="1">
    <source>
        <dbReference type="EMBL" id="TWU28104.1"/>
    </source>
</evidence>
<keyword evidence="2" id="KW-1185">Reference proteome</keyword>
<reference evidence="1 2" key="1">
    <citation type="submission" date="2019-02" db="EMBL/GenBank/DDBJ databases">
        <title>Deep-cultivation of Planctomycetes and their phenomic and genomic characterization uncovers novel biology.</title>
        <authorList>
            <person name="Wiegand S."/>
            <person name="Jogler M."/>
            <person name="Boedeker C."/>
            <person name="Pinto D."/>
            <person name="Vollmers J."/>
            <person name="Rivas-Marin E."/>
            <person name="Kohn T."/>
            <person name="Peeters S.H."/>
            <person name="Heuer A."/>
            <person name="Rast P."/>
            <person name="Oberbeckmann S."/>
            <person name="Bunk B."/>
            <person name="Jeske O."/>
            <person name="Meyerdierks A."/>
            <person name="Storesund J.E."/>
            <person name="Kallscheuer N."/>
            <person name="Luecker S."/>
            <person name="Lage O.M."/>
            <person name="Pohl T."/>
            <person name="Merkel B.J."/>
            <person name="Hornburger P."/>
            <person name="Mueller R.-W."/>
            <person name="Bruemmer F."/>
            <person name="Labrenz M."/>
            <person name="Spormann A.M."/>
            <person name="Op Den Camp H."/>
            <person name="Overmann J."/>
            <person name="Amann R."/>
            <person name="Jetten M.S.M."/>
            <person name="Mascher T."/>
            <person name="Medema M.H."/>
            <person name="Devos D.P."/>
            <person name="Kaster A.-K."/>
            <person name="Ovreas L."/>
            <person name="Rohde M."/>
            <person name="Galperin M.Y."/>
            <person name="Jogler C."/>
        </authorList>
    </citation>
    <scope>NUCLEOTIDE SEQUENCE [LARGE SCALE GENOMIC DNA]</scope>
    <source>
        <strain evidence="1 2">Pla144</strain>
    </source>
</reference>
<evidence type="ECO:0000313" key="2">
    <source>
        <dbReference type="Proteomes" id="UP000318437"/>
    </source>
</evidence>
<dbReference type="Proteomes" id="UP000318437">
    <property type="component" value="Unassembled WGS sequence"/>
</dbReference>
<sequence>MWKVALCEYQRGRSFQPKKEKITGTITQVSYRESLDQYLRVVGAKLAVAGLLTRIQELRKDDGLARIPR</sequence>
<accession>A0A5C6CWK8</accession>